<protein>
    <submittedName>
        <fullName evidence="2">Uncharacterized protein</fullName>
    </submittedName>
</protein>
<keyword evidence="3" id="KW-1185">Reference proteome</keyword>
<dbReference type="EMBL" id="UYYB01111503">
    <property type="protein sequence ID" value="VDM81122.1"/>
    <property type="molecule type" value="Genomic_DNA"/>
</dbReference>
<evidence type="ECO:0000313" key="2">
    <source>
        <dbReference type="EMBL" id="VDM81122.1"/>
    </source>
</evidence>
<accession>A0A3P7LPR4</accession>
<proteinExistence type="predicted"/>
<dbReference type="AlphaFoldDB" id="A0A3P7LPR4"/>
<dbReference type="Proteomes" id="UP000270094">
    <property type="component" value="Unassembled WGS sequence"/>
</dbReference>
<gene>
    <name evidence="2" type="ORF">SVUK_LOCUS16120</name>
</gene>
<evidence type="ECO:0000313" key="3">
    <source>
        <dbReference type="Proteomes" id="UP000270094"/>
    </source>
</evidence>
<feature type="region of interest" description="Disordered" evidence="1">
    <location>
        <begin position="136"/>
        <end position="169"/>
    </location>
</feature>
<sequence>MIARIKILPGWRQKRIDIHSNAASAPVQICRATAGPHNFAIPYPCIDYNLIDVLDNVWPLYLSKLWEVWGLFESVCYAKTGGRVQNGFEHTCNDAIVDSEEGFACVSYSPCSRTLVSVPSHSPSLTNYFTAISQPSEPVDATASGPREDSRSGGRGVRRPSIRSICDKV</sequence>
<evidence type="ECO:0000256" key="1">
    <source>
        <dbReference type="SAM" id="MobiDB-lite"/>
    </source>
</evidence>
<name>A0A3P7LPR4_STRVU</name>
<reference evidence="2 3" key="1">
    <citation type="submission" date="2018-11" db="EMBL/GenBank/DDBJ databases">
        <authorList>
            <consortium name="Pathogen Informatics"/>
        </authorList>
    </citation>
    <scope>NUCLEOTIDE SEQUENCE [LARGE SCALE GENOMIC DNA]</scope>
</reference>
<organism evidence="2 3">
    <name type="scientific">Strongylus vulgaris</name>
    <name type="common">Blood worm</name>
    <dbReference type="NCBI Taxonomy" id="40348"/>
    <lineage>
        <taxon>Eukaryota</taxon>
        <taxon>Metazoa</taxon>
        <taxon>Ecdysozoa</taxon>
        <taxon>Nematoda</taxon>
        <taxon>Chromadorea</taxon>
        <taxon>Rhabditida</taxon>
        <taxon>Rhabditina</taxon>
        <taxon>Rhabditomorpha</taxon>
        <taxon>Strongyloidea</taxon>
        <taxon>Strongylidae</taxon>
        <taxon>Strongylus</taxon>
    </lineage>
</organism>